<comment type="caution">
    <text evidence="3">The sequence shown here is derived from an EMBL/GenBank/DDBJ whole genome shotgun (WGS) entry which is preliminary data.</text>
</comment>
<reference evidence="3 4" key="1">
    <citation type="submission" date="2024-05" db="EMBL/GenBank/DDBJ databases">
        <title>Three bacterial strains, DH-69, EH-24, and ECK-19 isolated from coastal sediments.</title>
        <authorList>
            <person name="Ye Y.-Q."/>
            <person name="Du Z.-J."/>
        </authorList>
    </citation>
    <scope>NUCLEOTIDE SEQUENCE [LARGE SCALE GENOMIC DNA]</scope>
    <source>
        <strain evidence="3 4">ECK-19</strain>
    </source>
</reference>
<feature type="chain" id="PRO_5045297254" evidence="1">
    <location>
        <begin position="25"/>
        <end position="134"/>
    </location>
</feature>
<evidence type="ECO:0000259" key="2">
    <source>
        <dbReference type="Pfam" id="PF05239"/>
    </source>
</evidence>
<dbReference type="PANTHER" id="PTHR36505:SF1">
    <property type="entry name" value="BLR1072 PROTEIN"/>
    <property type="match status" value="1"/>
</dbReference>
<keyword evidence="1" id="KW-0732">Signal</keyword>
<protein>
    <submittedName>
        <fullName evidence="3">PRC-barrel domain-containing protein</fullName>
    </submittedName>
</protein>
<gene>
    <name evidence="3" type="ORF">ABFZ84_10165</name>
</gene>
<dbReference type="Proteomes" id="UP001560685">
    <property type="component" value="Unassembled WGS sequence"/>
</dbReference>
<dbReference type="Gene3D" id="2.30.30.240">
    <property type="entry name" value="PRC-barrel domain"/>
    <property type="match status" value="1"/>
</dbReference>
<keyword evidence="4" id="KW-1185">Reference proteome</keyword>
<evidence type="ECO:0000256" key="1">
    <source>
        <dbReference type="SAM" id="SignalP"/>
    </source>
</evidence>
<evidence type="ECO:0000313" key="4">
    <source>
        <dbReference type="Proteomes" id="UP001560685"/>
    </source>
</evidence>
<feature type="domain" description="PRC-barrel" evidence="2">
    <location>
        <begin position="50"/>
        <end position="107"/>
    </location>
</feature>
<evidence type="ECO:0000313" key="3">
    <source>
        <dbReference type="EMBL" id="MEX6633912.1"/>
    </source>
</evidence>
<dbReference type="SUPFAM" id="SSF50346">
    <property type="entry name" value="PRC-barrel domain"/>
    <property type="match status" value="1"/>
</dbReference>
<dbReference type="InterPro" id="IPR011033">
    <property type="entry name" value="PRC_barrel-like_sf"/>
</dbReference>
<accession>A0ABV3Z6S7</accession>
<dbReference type="InterPro" id="IPR027275">
    <property type="entry name" value="PRC-brl_dom"/>
</dbReference>
<feature type="signal peptide" evidence="1">
    <location>
        <begin position="1"/>
        <end position="24"/>
    </location>
</feature>
<sequence length="134" mass="13563">MSKTFMSASALAILAAAAITPASAQDVPQYTQEMPASSAEVDANVNLETAQLTGKSIYDLDGQEVGTVAEVVTAEDGTEKAVISVGTFLGIGSKEIAVPVSDLEAKADGSGYSLTLTADEIEAAPAYEGDTGAM</sequence>
<dbReference type="Pfam" id="PF05239">
    <property type="entry name" value="PRC"/>
    <property type="match status" value="1"/>
</dbReference>
<proteinExistence type="predicted"/>
<organism evidence="3 4">
    <name type="scientific">Hyphococcus lacteus</name>
    <dbReference type="NCBI Taxonomy" id="3143536"/>
    <lineage>
        <taxon>Bacteria</taxon>
        <taxon>Pseudomonadati</taxon>
        <taxon>Pseudomonadota</taxon>
        <taxon>Alphaproteobacteria</taxon>
        <taxon>Parvularculales</taxon>
        <taxon>Parvularculaceae</taxon>
        <taxon>Hyphococcus</taxon>
    </lineage>
</organism>
<dbReference type="RefSeq" id="WP_369313910.1">
    <property type="nucleotide sequence ID" value="NZ_JBEHZE010000001.1"/>
</dbReference>
<dbReference type="EMBL" id="JBEHZE010000001">
    <property type="protein sequence ID" value="MEX6633912.1"/>
    <property type="molecule type" value="Genomic_DNA"/>
</dbReference>
<dbReference type="PANTHER" id="PTHR36505">
    <property type="entry name" value="BLR1072 PROTEIN"/>
    <property type="match status" value="1"/>
</dbReference>
<name>A0ABV3Z6S7_9PROT</name>